<sequence>MPPSGVTDGPFVKFEGWDVSGNDLAHYPDLKNNVEKLKSVLLNEPSSLYYAFNTNGWIKSWTVLDSSNFERSPGSTLYVRVQYPGWQFIQGQDSPGNDILQVTDVSVANALMNRIDEIWEDDEENENVAAFNTNGWVKRKVVFPLVGFQEPELTSLHGIYIRTEFRTFNFFPLRDSPGGDIEQDKNAIDDTPALIRSTRDKANGAGFNTNGWIKNQLDIPPTVAAFKSPWQGVYARVCWPDFVYLPGLDSPQNDLKRLTGKQLWELVSAARLNPQVVAFNTNGWLKTDVAEMPSDLGDSTGELGGLYVKRVQASSPRGQQATAVSDRSGESAAEFAVRIALFAMKGTAIVWGKWFISDASVRNEYNLGVKAGSIEILKKVRAGTLTPEVAAQDAFDMRSNWLKQMRRKSSPGGLLVAQALKPTGGTYQKYMDKYANKEYGKDFALLTREQAAVVANKTIEGAGRANPTVTKVMNGLGKFGKGLMVVGAVMSVYSVAVADEWKYELGKQVASWSGAIAGGYIGTGVGMCFGPIGAIAGGIAGGIIGGLPTEGAYSALANWFFGGSSGDSAEDLLEPILNKVRDHVLGRLRRSGKKFYVHQVLAHHMSEIRVNPSKAAKLIADTPSVGQRDSEVLATVVWLMIDGKALPTNAGNPGDLITLMDWAIGNLPQWERLDSNSDTIEIAAGQDYVYQRHTNGQIWLYNESEWVQIDSNRDAVEIAAGNRVLYKRQSNGQLQRYKNGEWVSLDKNSDTVQIAAGGDEIYQRHTNGGIWQYKNGKWVDIDHNGDTVSITASNDGTLYQLHSGGQIWVYSNGEWAMLDNNSDTVEIAASDGNLYQRHNGGNIYHYTGSGWEEIDRNGDTLGIAAGGQNLFQRHQNQIWRYLGSPYSWEQVDTTGANIVDIVTDGNTLYQRHDDGSIWRVFF</sequence>
<evidence type="ECO:0000313" key="1">
    <source>
        <dbReference type="EMBL" id="KAK6347463.1"/>
    </source>
</evidence>
<proteinExistence type="predicted"/>
<comment type="caution">
    <text evidence="1">The sequence shown here is derived from an EMBL/GenBank/DDBJ whole genome shotgun (WGS) entry which is preliminary data.</text>
</comment>
<protein>
    <submittedName>
        <fullName evidence="1">Uncharacterized protein</fullName>
    </submittedName>
</protein>
<evidence type="ECO:0000313" key="2">
    <source>
        <dbReference type="Proteomes" id="UP001313282"/>
    </source>
</evidence>
<gene>
    <name evidence="1" type="ORF">TWF718_005305</name>
</gene>
<dbReference type="AlphaFoldDB" id="A0AAN8MPR3"/>
<reference evidence="1 2" key="1">
    <citation type="submission" date="2019-10" db="EMBL/GenBank/DDBJ databases">
        <authorList>
            <person name="Palmer J.M."/>
        </authorList>
    </citation>
    <scope>NUCLEOTIDE SEQUENCE [LARGE SCALE GENOMIC DNA]</scope>
    <source>
        <strain evidence="1 2">TWF718</strain>
    </source>
</reference>
<dbReference type="EMBL" id="JAVHNR010000003">
    <property type="protein sequence ID" value="KAK6347463.1"/>
    <property type="molecule type" value="Genomic_DNA"/>
</dbReference>
<accession>A0AAN8MPR3</accession>
<dbReference type="Proteomes" id="UP001313282">
    <property type="component" value="Unassembled WGS sequence"/>
</dbReference>
<keyword evidence="2" id="KW-1185">Reference proteome</keyword>
<organism evidence="1 2">
    <name type="scientific">Orbilia javanica</name>
    <dbReference type="NCBI Taxonomy" id="47235"/>
    <lineage>
        <taxon>Eukaryota</taxon>
        <taxon>Fungi</taxon>
        <taxon>Dikarya</taxon>
        <taxon>Ascomycota</taxon>
        <taxon>Pezizomycotina</taxon>
        <taxon>Orbiliomycetes</taxon>
        <taxon>Orbiliales</taxon>
        <taxon>Orbiliaceae</taxon>
        <taxon>Orbilia</taxon>
    </lineage>
</organism>
<name>A0AAN8MPR3_9PEZI</name>